<reference evidence="2 3" key="2">
    <citation type="submission" date="2020-08" db="EMBL/GenBank/DDBJ databases">
        <authorList>
            <person name="Partida-Martinez L."/>
            <person name="Huntemann M."/>
            <person name="Clum A."/>
            <person name="Wang J."/>
            <person name="Palaniappan K."/>
            <person name="Ritter S."/>
            <person name="Chen I.-M."/>
            <person name="Stamatis D."/>
            <person name="Reddy T."/>
            <person name="O'Malley R."/>
            <person name="Daum C."/>
            <person name="Shapiro N."/>
            <person name="Ivanova N."/>
            <person name="Kyrpides N."/>
            <person name="Woyke T."/>
        </authorList>
    </citation>
    <scope>NUCLEOTIDE SEQUENCE [LARGE SCALE GENOMIC DNA]</scope>
    <source>
        <strain evidence="2 3">AS3.13</strain>
    </source>
</reference>
<accession>A0A7X0MLU5</accession>
<organism evidence="2 3">
    <name type="scientific">Sphingomonas endophytica</name>
    <dbReference type="NCBI Taxonomy" id="869719"/>
    <lineage>
        <taxon>Bacteria</taxon>
        <taxon>Pseudomonadati</taxon>
        <taxon>Pseudomonadota</taxon>
        <taxon>Alphaproteobacteria</taxon>
        <taxon>Sphingomonadales</taxon>
        <taxon>Sphingomonadaceae</taxon>
        <taxon>Sphingomonas</taxon>
    </lineage>
</organism>
<reference evidence="2 3" key="1">
    <citation type="submission" date="2020-08" db="EMBL/GenBank/DDBJ databases">
        <title>The Agave Microbiome: Exploring the role of microbial communities in plant adaptations to desert environments.</title>
        <authorList>
            <person name="Partida-Martinez L.P."/>
        </authorList>
    </citation>
    <scope>NUCLEOTIDE SEQUENCE [LARGE SCALE GENOMIC DNA]</scope>
    <source>
        <strain evidence="2 3">AS3.13</strain>
    </source>
</reference>
<comment type="caution">
    <text evidence="2">The sequence shown here is derived from an EMBL/GenBank/DDBJ whole genome shotgun (WGS) entry which is preliminary data.</text>
</comment>
<evidence type="ECO:0000313" key="2">
    <source>
        <dbReference type="EMBL" id="MBB6503987.1"/>
    </source>
</evidence>
<dbReference type="PANTHER" id="PTHR43102">
    <property type="entry name" value="SLR1143 PROTEIN"/>
    <property type="match status" value="1"/>
</dbReference>
<dbReference type="InterPro" id="IPR029016">
    <property type="entry name" value="GAF-like_dom_sf"/>
</dbReference>
<dbReference type="Pfam" id="PF01590">
    <property type="entry name" value="GAF"/>
    <property type="match status" value="1"/>
</dbReference>
<dbReference type="PANTHER" id="PTHR43102:SF2">
    <property type="entry name" value="GAF DOMAIN-CONTAINING PROTEIN"/>
    <property type="match status" value="1"/>
</dbReference>
<evidence type="ECO:0000259" key="1">
    <source>
        <dbReference type="Pfam" id="PF01590"/>
    </source>
</evidence>
<proteinExistence type="predicted"/>
<sequence length="167" mass="17718">MSVTFYAPAPIPNDEYARNLAVRASGLLDRTNDPALTALAQAARKAVRADWAGVALIVDDLQIVIASSGGQLGRYERARSMSAHAIVTPDRVFCVPDTIADGTFRSNPFVRVGLIRFFVAAPIVDAAGHVLGVVCASSRNPRAALDESEARVLRSLAARVLDPPPAI</sequence>
<dbReference type="SUPFAM" id="SSF55781">
    <property type="entry name" value="GAF domain-like"/>
    <property type="match status" value="1"/>
</dbReference>
<dbReference type="InterPro" id="IPR003018">
    <property type="entry name" value="GAF"/>
</dbReference>
<dbReference type="Proteomes" id="UP000522313">
    <property type="component" value="Unassembled WGS sequence"/>
</dbReference>
<dbReference type="RefSeq" id="WP_184504337.1">
    <property type="nucleotide sequence ID" value="NZ_JACHBT010000004.1"/>
</dbReference>
<gene>
    <name evidence="2" type="ORF">F4693_000945</name>
</gene>
<feature type="domain" description="GAF" evidence="1">
    <location>
        <begin position="35"/>
        <end position="160"/>
    </location>
</feature>
<protein>
    <submittedName>
        <fullName evidence="2">GAF domain-containing protein</fullName>
    </submittedName>
</protein>
<dbReference type="EMBL" id="JACHBT010000004">
    <property type="protein sequence ID" value="MBB6503987.1"/>
    <property type="molecule type" value="Genomic_DNA"/>
</dbReference>
<evidence type="ECO:0000313" key="3">
    <source>
        <dbReference type="Proteomes" id="UP000522313"/>
    </source>
</evidence>
<dbReference type="AlphaFoldDB" id="A0A7X0MLU5"/>
<name>A0A7X0MLU5_9SPHN</name>
<dbReference type="Gene3D" id="3.30.450.40">
    <property type="match status" value="1"/>
</dbReference>